<sequence>MADFSWEVYANTPGWFDIAANTIVFSGSPTDLTANITVAAWQTGTHLGDGDPGADQCGSNHVPNVKYISSTEFDGGSGTEALNDTNLVQTECSFRIRFTDASSVVTSSTRLYSYDGTTETTEAVGVEAYAFEQGITASSWAQINDDSGNVGGDNPGERLDIQDDGASTDHTYYLGVSASPESVGAKSNFDLGIALTYS</sequence>
<organism evidence="1">
    <name type="scientific">marine sediment metagenome</name>
    <dbReference type="NCBI Taxonomy" id="412755"/>
    <lineage>
        <taxon>unclassified sequences</taxon>
        <taxon>metagenomes</taxon>
        <taxon>ecological metagenomes</taxon>
    </lineage>
</organism>
<reference evidence="1" key="1">
    <citation type="journal article" date="2015" name="Nature">
        <title>Complex archaea that bridge the gap between prokaryotes and eukaryotes.</title>
        <authorList>
            <person name="Spang A."/>
            <person name="Saw J.H."/>
            <person name="Jorgensen S.L."/>
            <person name="Zaremba-Niedzwiedzka K."/>
            <person name="Martijn J."/>
            <person name="Lind A.E."/>
            <person name="van Eijk R."/>
            <person name="Schleper C."/>
            <person name="Guy L."/>
            <person name="Ettema T.J."/>
        </authorList>
    </citation>
    <scope>NUCLEOTIDE SEQUENCE</scope>
</reference>
<accession>A0A0F9NEN7</accession>
<evidence type="ECO:0000313" key="1">
    <source>
        <dbReference type="EMBL" id="KKM79822.1"/>
    </source>
</evidence>
<protein>
    <submittedName>
        <fullName evidence="1">Uncharacterized protein</fullName>
    </submittedName>
</protein>
<gene>
    <name evidence="1" type="ORF">LCGC14_1346070</name>
</gene>
<dbReference type="AlphaFoldDB" id="A0A0F9NEN7"/>
<proteinExistence type="predicted"/>
<name>A0A0F9NEN7_9ZZZZ</name>
<comment type="caution">
    <text evidence="1">The sequence shown here is derived from an EMBL/GenBank/DDBJ whole genome shotgun (WGS) entry which is preliminary data.</text>
</comment>
<dbReference type="EMBL" id="LAZR01008281">
    <property type="protein sequence ID" value="KKM79822.1"/>
    <property type="molecule type" value="Genomic_DNA"/>
</dbReference>